<dbReference type="GO" id="GO:0000978">
    <property type="term" value="F:RNA polymerase II cis-regulatory region sequence-specific DNA binding"/>
    <property type="evidence" value="ECO:0007669"/>
    <property type="project" value="TreeGrafter"/>
</dbReference>
<dbReference type="PROSITE" id="PS51062">
    <property type="entry name" value="RUNT"/>
    <property type="match status" value="1"/>
</dbReference>
<name>A0A7R9MEC3_9ACAR</name>
<dbReference type="Proteomes" id="UP000728032">
    <property type="component" value="Unassembled WGS sequence"/>
</dbReference>
<proteinExistence type="predicted"/>
<evidence type="ECO:0000256" key="1">
    <source>
        <dbReference type="ARBA" id="ARBA00004123"/>
    </source>
</evidence>
<keyword evidence="7" id="KW-1185">Reference proteome</keyword>
<sequence>MKNQVAKFNDLRFVGRSGRGKSFSLTITVSTNPPQVGVYAKAIKVTVDGPREPRSKTTMMTPCWPFPGPQQQLRAFASAFGHHAATQRPFMDARGCPLPPLPCAAEWRLAAKSQAEQWALHAAAAVAAELPRRFPTHHSQDGKTKQSFRISSLHTQSAVSRLKENIIVKRFEMPFPHTCRITIVWINQYSI</sequence>
<organism evidence="6">
    <name type="scientific">Oppiella nova</name>
    <dbReference type="NCBI Taxonomy" id="334625"/>
    <lineage>
        <taxon>Eukaryota</taxon>
        <taxon>Metazoa</taxon>
        <taxon>Ecdysozoa</taxon>
        <taxon>Arthropoda</taxon>
        <taxon>Chelicerata</taxon>
        <taxon>Arachnida</taxon>
        <taxon>Acari</taxon>
        <taxon>Acariformes</taxon>
        <taxon>Sarcoptiformes</taxon>
        <taxon>Oribatida</taxon>
        <taxon>Brachypylina</taxon>
        <taxon>Oppioidea</taxon>
        <taxon>Oppiidae</taxon>
        <taxon>Oppiella</taxon>
    </lineage>
</organism>
<dbReference type="SUPFAM" id="SSF49417">
    <property type="entry name" value="p53-like transcription factors"/>
    <property type="match status" value="1"/>
</dbReference>
<dbReference type="AlphaFoldDB" id="A0A7R9MEC3"/>
<dbReference type="GO" id="GO:0005524">
    <property type="term" value="F:ATP binding"/>
    <property type="evidence" value="ECO:0007669"/>
    <property type="project" value="InterPro"/>
</dbReference>
<accession>A0A7R9MEC3</accession>
<evidence type="ECO:0000256" key="4">
    <source>
        <dbReference type="ARBA" id="ARBA00023242"/>
    </source>
</evidence>
<evidence type="ECO:0000313" key="7">
    <source>
        <dbReference type="Proteomes" id="UP000728032"/>
    </source>
</evidence>
<dbReference type="PANTHER" id="PTHR11950:SF31">
    <property type="entry name" value="SEGMENTATION PROTEIN RUNT"/>
    <property type="match status" value="1"/>
</dbReference>
<dbReference type="PRINTS" id="PR00967">
    <property type="entry name" value="ONCOGENEAML1"/>
</dbReference>
<feature type="domain" description="Runt" evidence="5">
    <location>
        <begin position="1"/>
        <end position="55"/>
    </location>
</feature>
<dbReference type="GO" id="GO:0000981">
    <property type="term" value="F:DNA-binding transcription factor activity, RNA polymerase II-specific"/>
    <property type="evidence" value="ECO:0007669"/>
    <property type="project" value="TreeGrafter"/>
</dbReference>
<protein>
    <recommendedName>
        <fullName evidence="5">Runt domain-containing protein</fullName>
    </recommendedName>
</protein>
<reference evidence="6" key="1">
    <citation type="submission" date="2020-11" db="EMBL/GenBank/DDBJ databases">
        <authorList>
            <person name="Tran Van P."/>
        </authorList>
    </citation>
    <scope>NUCLEOTIDE SEQUENCE</scope>
</reference>
<keyword evidence="3" id="KW-0804">Transcription</keyword>
<dbReference type="Pfam" id="PF00853">
    <property type="entry name" value="Runt"/>
    <property type="match status" value="1"/>
</dbReference>
<evidence type="ECO:0000313" key="6">
    <source>
        <dbReference type="EMBL" id="CAD7657650.1"/>
    </source>
</evidence>
<dbReference type="Gene3D" id="2.60.40.720">
    <property type="match status" value="1"/>
</dbReference>
<dbReference type="PANTHER" id="PTHR11950">
    <property type="entry name" value="RUNT RELATED"/>
    <property type="match status" value="1"/>
</dbReference>
<evidence type="ECO:0000259" key="5">
    <source>
        <dbReference type="PROSITE" id="PS51062"/>
    </source>
</evidence>
<dbReference type="OrthoDB" id="10029800at2759"/>
<comment type="subcellular location">
    <subcellularLocation>
        <location evidence="1">Nucleus</location>
    </subcellularLocation>
</comment>
<keyword evidence="2" id="KW-0805">Transcription regulation</keyword>
<evidence type="ECO:0000256" key="3">
    <source>
        <dbReference type="ARBA" id="ARBA00023163"/>
    </source>
</evidence>
<gene>
    <name evidence="6" type="ORF">ONB1V03_LOCUS14275</name>
</gene>
<dbReference type="InterPro" id="IPR013524">
    <property type="entry name" value="Runt_dom"/>
</dbReference>
<dbReference type="EMBL" id="OC928243">
    <property type="protein sequence ID" value="CAD7657650.1"/>
    <property type="molecule type" value="Genomic_DNA"/>
</dbReference>
<evidence type="ECO:0000256" key="2">
    <source>
        <dbReference type="ARBA" id="ARBA00023015"/>
    </source>
</evidence>
<keyword evidence="4" id="KW-0539">Nucleus</keyword>
<dbReference type="InterPro" id="IPR012346">
    <property type="entry name" value="p53/RUNT-type_TF_DNA-bd_sf"/>
</dbReference>
<dbReference type="EMBL" id="CAJPVJ010013418">
    <property type="protein sequence ID" value="CAG2174836.1"/>
    <property type="molecule type" value="Genomic_DNA"/>
</dbReference>
<dbReference type="InterPro" id="IPR008967">
    <property type="entry name" value="p53-like_TF_DNA-bd_sf"/>
</dbReference>
<dbReference type="InterPro" id="IPR000040">
    <property type="entry name" value="AML1_Runt"/>
</dbReference>
<dbReference type="GO" id="GO:0005634">
    <property type="term" value="C:nucleus"/>
    <property type="evidence" value="ECO:0007669"/>
    <property type="project" value="UniProtKB-SubCell"/>
</dbReference>